<dbReference type="PROSITE" id="PS50977">
    <property type="entry name" value="HTH_TETR_2"/>
    <property type="match status" value="1"/>
</dbReference>
<dbReference type="GO" id="GO:0003700">
    <property type="term" value="F:DNA-binding transcription factor activity"/>
    <property type="evidence" value="ECO:0007669"/>
    <property type="project" value="TreeGrafter"/>
</dbReference>
<protein>
    <submittedName>
        <fullName evidence="6">TetR family transcriptional regulator</fullName>
    </submittedName>
</protein>
<keyword evidence="1" id="KW-0805">Transcription regulation</keyword>
<organism evidence="6 7">
    <name type="scientific">Catellatospora bangladeshensis</name>
    <dbReference type="NCBI Taxonomy" id="310355"/>
    <lineage>
        <taxon>Bacteria</taxon>
        <taxon>Bacillati</taxon>
        <taxon>Actinomycetota</taxon>
        <taxon>Actinomycetes</taxon>
        <taxon>Micromonosporales</taxon>
        <taxon>Micromonosporaceae</taxon>
        <taxon>Catellatospora</taxon>
    </lineage>
</organism>
<keyword evidence="2 4" id="KW-0238">DNA-binding</keyword>
<dbReference type="Gene3D" id="1.10.357.10">
    <property type="entry name" value="Tetracycline Repressor, domain 2"/>
    <property type="match status" value="1"/>
</dbReference>
<dbReference type="SUPFAM" id="SSF46689">
    <property type="entry name" value="Homeodomain-like"/>
    <property type="match status" value="1"/>
</dbReference>
<name>A0A8J3JSN3_9ACTN</name>
<dbReference type="InterPro" id="IPR050109">
    <property type="entry name" value="HTH-type_TetR-like_transc_reg"/>
</dbReference>
<dbReference type="EMBL" id="BONF01000065">
    <property type="protein sequence ID" value="GIF86311.1"/>
    <property type="molecule type" value="Genomic_DNA"/>
</dbReference>
<comment type="caution">
    <text evidence="6">The sequence shown here is derived from an EMBL/GenBank/DDBJ whole genome shotgun (WGS) entry which is preliminary data.</text>
</comment>
<feature type="DNA-binding region" description="H-T-H motif" evidence="4">
    <location>
        <begin position="48"/>
        <end position="67"/>
    </location>
</feature>
<dbReference type="InterPro" id="IPR009057">
    <property type="entry name" value="Homeodomain-like_sf"/>
</dbReference>
<feature type="domain" description="HTH tetR-type" evidence="5">
    <location>
        <begin position="25"/>
        <end position="85"/>
    </location>
</feature>
<evidence type="ECO:0000313" key="7">
    <source>
        <dbReference type="Proteomes" id="UP000601223"/>
    </source>
</evidence>
<dbReference type="Gene3D" id="1.10.10.60">
    <property type="entry name" value="Homeodomain-like"/>
    <property type="match status" value="1"/>
</dbReference>
<gene>
    <name evidence="6" type="ORF">Cba03nite_76600</name>
</gene>
<evidence type="ECO:0000256" key="2">
    <source>
        <dbReference type="ARBA" id="ARBA00023125"/>
    </source>
</evidence>
<dbReference type="AlphaFoldDB" id="A0A8J3JSN3"/>
<dbReference type="PANTHER" id="PTHR30055:SF151">
    <property type="entry name" value="TRANSCRIPTIONAL REGULATORY PROTEIN"/>
    <property type="match status" value="1"/>
</dbReference>
<accession>A0A8J3JSN3</accession>
<dbReference type="SUPFAM" id="SSF48498">
    <property type="entry name" value="Tetracyclin repressor-like, C-terminal domain"/>
    <property type="match status" value="1"/>
</dbReference>
<dbReference type="Pfam" id="PF02909">
    <property type="entry name" value="TetR_C_1"/>
    <property type="match status" value="1"/>
</dbReference>
<evidence type="ECO:0000256" key="3">
    <source>
        <dbReference type="ARBA" id="ARBA00023163"/>
    </source>
</evidence>
<evidence type="ECO:0000256" key="1">
    <source>
        <dbReference type="ARBA" id="ARBA00023015"/>
    </source>
</evidence>
<dbReference type="GO" id="GO:0000976">
    <property type="term" value="F:transcription cis-regulatory region binding"/>
    <property type="evidence" value="ECO:0007669"/>
    <property type="project" value="TreeGrafter"/>
</dbReference>
<sequence length="246" mass="26644">MSAKSDPGRSLALLWGSHQRPGRSGLTVRAIVTAAIELADAEGVDAATMRRVAERLGAGTMSLYTHVPGKTELTDLMIDTVIGELYTGVDDPASRGGWRDGLRYIAERNWDLALRHPWLLDVTGGRPTLGPHAFLKYEAELRVLEGIGLSDLQQDSVLTLVLTHVEGVARTHAGLAKAQRESGMTENEWWRATAPVLERVAHGDYPVASRVGQASSEVYQASSDPAHAFAFGLDVILDGVQRLIDK</sequence>
<reference evidence="6 7" key="1">
    <citation type="submission" date="2021-01" db="EMBL/GenBank/DDBJ databases">
        <title>Whole genome shotgun sequence of Catellatospora bangladeshensis NBRC 107357.</title>
        <authorList>
            <person name="Komaki H."/>
            <person name="Tamura T."/>
        </authorList>
    </citation>
    <scope>NUCLEOTIDE SEQUENCE [LARGE SCALE GENOMIC DNA]</scope>
    <source>
        <strain evidence="6 7">NBRC 107357</strain>
    </source>
</reference>
<dbReference type="InterPro" id="IPR004111">
    <property type="entry name" value="Repressor_TetR_C"/>
</dbReference>
<evidence type="ECO:0000256" key="4">
    <source>
        <dbReference type="PROSITE-ProRule" id="PRU00335"/>
    </source>
</evidence>
<evidence type="ECO:0000259" key="5">
    <source>
        <dbReference type="PROSITE" id="PS50977"/>
    </source>
</evidence>
<dbReference type="PANTHER" id="PTHR30055">
    <property type="entry name" value="HTH-TYPE TRANSCRIPTIONAL REGULATOR RUTR"/>
    <property type="match status" value="1"/>
</dbReference>
<dbReference type="GO" id="GO:0045892">
    <property type="term" value="P:negative regulation of DNA-templated transcription"/>
    <property type="evidence" value="ECO:0007669"/>
    <property type="project" value="InterPro"/>
</dbReference>
<dbReference type="InterPro" id="IPR001647">
    <property type="entry name" value="HTH_TetR"/>
</dbReference>
<keyword evidence="3" id="KW-0804">Transcription</keyword>
<dbReference type="Proteomes" id="UP000601223">
    <property type="component" value="Unassembled WGS sequence"/>
</dbReference>
<proteinExistence type="predicted"/>
<keyword evidence="7" id="KW-1185">Reference proteome</keyword>
<dbReference type="RefSeq" id="WP_203757207.1">
    <property type="nucleotide sequence ID" value="NZ_BONF01000065.1"/>
</dbReference>
<dbReference type="InterPro" id="IPR036271">
    <property type="entry name" value="Tet_transcr_reg_TetR-rel_C_sf"/>
</dbReference>
<evidence type="ECO:0000313" key="6">
    <source>
        <dbReference type="EMBL" id="GIF86311.1"/>
    </source>
</evidence>
<dbReference type="Pfam" id="PF00440">
    <property type="entry name" value="TetR_N"/>
    <property type="match status" value="1"/>
</dbReference>